<feature type="transmembrane region" description="Helical" evidence="5">
    <location>
        <begin position="53"/>
        <end position="75"/>
    </location>
</feature>
<gene>
    <name evidence="8" type="ORF">SAMN05421659_11833</name>
</gene>
<keyword evidence="4 5" id="KW-0472">Membrane</keyword>
<dbReference type="InterPro" id="IPR056739">
    <property type="entry name" value="NfeD_membrane"/>
</dbReference>
<evidence type="ECO:0000259" key="6">
    <source>
        <dbReference type="Pfam" id="PF01957"/>
    </source>
</evidence>
<dbReference type="AlphaFoldDB" id="A0A1I0RLI2"/>
<keyword evidence="2 5" id="KW-0812">Transmembrane</keyword>
<dbReference type="OrthoDB" id="9806253at2"/>
<dbReference type="PANTHER" id="PTHR33507:SF3">
    <property type="entry name" value="INNER MEMBRANE PROTEIN YBBJ"/>
    <property type="match status" value="1"/>
</dbReference>
<evidence type="ECO:0000256" key="4">
    <source>
        <dbReference type="ARBA" id="ARBA00023136"/>
    </source>
</evidence>
<dbReference type="Proteomes" id="UP000199701">
    <property type="component" value="Unassembled WGS sequence"/>
</dbReference>
<dbReference type="Gene3D" id="2.40.50.140">
    <property type="entry name" value="Nucleic acid-binding proteins"/>
    <property type="match status" value="1"/>
</dbReference>
<proteinExistence type="predicted"/>
<dbReference type="InterPro" id="IPR002810">
    <property type="entry name" value="NfeD-like_C"/>
</dbReference>
<sequence length="161" mass="17541">MDGLMILGVILLIMGFVFVAIEMMIPGFGAHGLLGAVCLAAGVVLLSDTVNEALVFTAIILVVLLIMFIVIMSLLSKGKLDSPIILHEKQDKENGYISSNDLNYLLGKVGLASTDLRPTGRGVFDEIEFDVISDGRYISIGSKIEIYKVFNSKLVVREMFK</sequence>
<accession>A0A1I0RLI2</accession>
<feature type="domain" description="NfeD integral membrane" evidence="7">
    <location>
        <begin position="5"/>
        <end position="73"/>
    </location>
</feature>
<dbReference type="Pfam" id="PF01957">
    <property type="entry name" value="NfeD"/>
    <property type="match status" value="1"/>
</dbReference>
<protein>
    <submittedName>
        <fullName evidence="8">NfeD-like C-terminal, partner-binding</fullName>
    </submittedName>
</protein>
<evidence type="ECO:0000256" key="3">
    <source>
        <dbReference type="ARBA" id="ARBA00022989"/>
    </source>
</evidence>
<dbReference type="PANTHER" id="PTHR33507">
    <property type="entry name" value="INNER MEMBRANE PROTEIN YBBJ"/>
    <property type="match status" value="1"/>
</dbReference>
<evidence type="ECO:0000313" key="9">
    <source>
        <dbReference type="Proteomes" id="UP000199701"/>
    </source>
</evidence>
<feature type="transmembrane region" description="Helical" evidence="5">
    <location>
        <begin position="28"/>
        <end position="47"/>
    </location>
</feature>
<dbReference type="STRING" id="99656.SAMN05421659_11833"/>
<dbReference type="EMBL" id="FOJI01000018">
    <property type="protein sequence ID" value="SEW41868.1"/>
    <property type="molecule type" value="Genomic_DNA"/>
</dbReference>
<evidence type="ECO:0000256" key="2">
    <source>
        <dbReference type="ARBA" id="ARBA00022692"/>
    </source>
</evidence>
<keyword evidence="3 5" id="KW-1133">Transmembrane helix</keyword>
<dbReference type="Pfam" id="PF24961">
    <property type="entry name" value="NfeD_membrane"/>
    <property type="match status" value="1"/>
</dbReference>
<evidence type="ECO:0000259" key="7">
    <source>
        <dbReference type="Pfam" id="PF24961"/>
    </source>
</evidence>
<evidence type="ECO:0000256" key="1">
    <source>
        <dbReference type="ARBA" id="ARBA00004141"/>
    </source>
</evidence>
<feature type="domain" description="NfeD-like C-terminal" evidence="6">
    <location>
        <begin position="105"/>
        <end position="157"/>
    </location>
</feature>
<dbReference type="InterPro" id="IPR012340">
    <property type="entry name" value="NA-bd_OB-fold"/>
</dbReference>
<keyword evidence="9" id="KW-1185">Reference proteome</keyword>
<dbReference type="GO" id="GO:0005886">
    <property type="term" value="C:plasma membrane"/>
    <property type="evidence" value="ECO:0007669"/>
    <property type="project" value="TreeGrafter"/>
</dbReference>
<dbReference type="RefSeq" id="WP_092456863.1">
    <property type="nucleotide sequence ID" value="NZ_FOJI01000018.1"/>
</dbReference>
<organism evidence="8 9">
    <name type="scientific">[Clostridium] fimetarium</name>
    <dbReference type="NCBI Taxonomy" id="99656"/>
    <lineage>
        <taxon>Bacteria</taxon>
        <taxon>Bacillati</taxon>
        <taxon>Bacillota</taxon>
        <taxon>Clostridia</taxon>
        <taxon>Lachnospirales</taxon>
        <taxon>Lachnospiraceae</taxon>
    </lineage>
</organism>
<comment type="subcellular location">
    <subcellularLocation>
        <location evidence="1">Membrane</location>
        <topology evidence="1">Multi-pass membrane protein</topology>
    </subcellularLocation>
</comment>
<name>A0A1I0RLI2_9FIRM</name>
<reference evidence="8 9" key="1">
    <citation type="submission" date="2016-10" db="EMBL/GenBank/DDBJ databases">
        <authorList>
            <person name="de Groot N.N."/>
        </authorList>
    </citation>
    <scope>NUCLEOTIDE SEQUENCE [LARGE SCALE GENOMIC DNA]</scope>
    <source>
        <strain evidence="8 9">DSM 9179</strain>
    </source>
</reference>
<feature type="transmembrane region" description="Helical" evidence="5">
    <location>
        <begin position="6"/>
        <end position="21"/>
    </location>
</feature>
<evidence type="ECO:0000256" key="5">
    <source>
        <dbReference type="SAM" id="Phobius"/>
    </source>
</evidence>
<dbReference type="InterPro" id="IPR052165">
    <property type="entry name" value="Membrane_assoc_protease"/>
</dbReference>
<evidence type="ECO:0000313" key="8">
    <source>
        <dbReference type="EMBL" id="SEW41868.1"/>
    </source>
</evidence>